<reference evidence="3 4" key="1">
    <citation type="journal article" date="2023" name="Antonie Van Leeuwenhoek">
        <title>Mesoterricola silvestris gen. nov., sp. nov., Mesoterricola sediminis sp. nov., Geothrix oryzae sp. nov., Geothrix edaphica sp. nov., Geothrix rubra sp. nov., and Geothrix limicola sp. nov., six novel members of Acidobacteriota isolated from soils.</title>
        <authorList>
            <person name="Itoh H."/>
            <person name="Sugisawa Y."/>
            <person name="Mise K."/>
            <person name="Xu Z."/>
            <person name="Kuniyasu M."/>
            <person name="Ushijima N."/>
            <person name="Kawano K."/>
            <person name="Kobayashi E."/>
            <person name="Shiratori Y."/>
            <person name="Masuda Y."/>
            <person name="Senoo K."/>
        </authorList>
    </citation>
    <scope>NUCLEOTIDE SEQUENCE [LARGE SCALE GENOMIC DNA]</scope>
    <source>
        <strain evidence="3 4">Red804</strain>
    </source>
</reference>
<sequence>MSLIQSKIDPKSEEFRANAEAMRAQVEDLREKTAQVTRGGSEEARQKHLSRGKLLVRDRLEGLLDPGSPFLEIGTLAAWGLYGGDVPGAGLVAGIGRVSGTECVIVANDATVKGGTYYPLTVKKHLRAQEIALQNRLPCIYLVDSGGAFLPLQDEVFPDRDHFGRIFYNQANMSALGIPQIAVVMGSCTAGGAYVPAMSDETVIVRNQGTIFLGGPPLVKAATGEVVSAEDLGGGDVHTRLSGVADHLAENDLHALAITRDIVASLNRRKQISLQLAAAEEPAYDPAELYGIIPTDTRRPYDVREVIARLVDGSRFHEFKARYGSTLVTGFAHLHGYPVGIVANNGILFSESALKGAHFIELCAQRGVPLVFLQNISGFMVGRKYENQGIARDGAKLVTAVATAAVPKFTVLIGGSFGAGNYGMCGRAYSPRLLWMWPNARISVMGGEQAASVLSTIRRDALETAGKAWSAEEEEAFKAPLRSQYEQQGHPYFATARLWDDGVLDPAQTRRALGLGISAALNAPAAETRFGLFRM</sequence>
<dbReference type="RefSeq" id="WP_285569470.1">
    <property type="nucleotide sequence ID" value="NZ_BSDE01000001.1"/>
</dbReference>
<dbReference type="PROSITE" id="PS50989">
    <property type="entry name" value="COA_CT_CTER"/>
    <property type="match status" value="1"/>
</dbReference>
<dbReference type="PROSITE" id="PS50980">
    <property type="entry name" value="COA_CT_NTER"/>
    <property type="match status" value="1"/>
</dbReference>
<feature type="domain" description="CoA carboxyltransferase C-terminal" evidence="2">
    <location>
        <begin position="271"/>
        <end position="527"/>
    </location>
</feature>
<dbReference type="PANTHER" id="PTHR22855">
    <property type="entry name" value="ACETYL, PROPIONYL, PYRUVATE, AND GLUTACONYL CARBOXYLASE-RELATED"/>
    <property type="match status" value="1"/>
</dbReference>
<name>A0ABQ5QAI9_9BACT</name>
<dbReference type="Proteomes" id="UP001165069">
    <property type="component" value="Unassembled WGS sequence"/>
</dbReference>
<dbReference type="Gene3D" id="3.90.226.10">
    <property type="entry name" value="2-enoyl-CoA Hydratase, Chain A, domain 1"/>
    <property type="match status" value="2"/>
</dbReference>
<dbReference type="Pfam" id="PF01039">
    <property type="entry name" value="Carboxyl_trans"/>
    <property type="match status" value="1"/>
</dbReference>
<accession>A0ABQ5QAI9</accession>
<evidence type="ECO:0000313" key="3">
    <source>
        <dbReference type="EMBL" id="GLH71842.1"/>
    </source>
</evidence>
<gene>
    <name evidence="3" type="primary">accB</name>
    <name evidence="3" type="ORF">GETHLI_03440</name>
</gene>
<dbReference type="EMBL" id="BSDE01000001">
    <property type="protein sequence ID" value="GLH71842.1"/>
    <property type="molecule type" value="Genomic_DNA"/>
</dbReference>
<proteinExistence type="predicted"/>
<organism evidence="3 4">
    <name type="scientific">Geothrix limicola</name>
    <dbReference type="NCBI Taxonomy" id="2927978"/>
    <lineage>
        <taxon>Bacteria</taxon>
        <taxon>Pseudomonadati</taxon>
        <taxon>Acidobacteriota</taxon>
        <taxon>Holophagae</taxon>
        <taxon>Holophagales</taxon>
        <taxon>Holophagaceae</taxon>
        <taxon>Geothrix</taxon>
    </lineage>
</organism>
<keyword evidence="4" id="KW-1185">Reference proteome</keyword>
<dbReference type="PANTHER" id="PTHR22855:SF13">
    <property type="entry name" value="METHYLCROTONOYL-COA CARBOXYLASE BETA CHAIN, MITOCHONDRIAL"/>
    <property type="match status" value="1"/>
</dbReference>
<feature type="domain" description="CoA carboxyltransferase N-terminal" evidence="1">
    <location>
        <begin position="22"/>
        <end position="278"/>
    </location>
</feature>
<evidence type="ECO:0000259" key="1">
    <source>
        <dbReference type="PROSITE" id="PS50980"/>
    </source>
</evidence>
<dbReference type="InterPro" id="IPR045190">
    <property type="entry name" value="MCCB/AccD1-like"/>
</dbReference>
<dbReference type="InterPro" id="IPR011763">
    <property type="entry name" value="COA_CT_C"/>
</dbReference>
<comment type="caution">
    <text evidence="3">The sequence shown here is derived from an EMBL/GenBank/DDBJ whole genome shotgun (WGS) entry which is preliminary data.</text>
</comment>
<dbReference type="InterPro" id="IPR029045">
    <property type="entry name" value="ClpP/crotonase-like_dom_sf"/>
</dbReference>
<dbReference type="InterPro" id="IPR011762">
    <property type="entry name" value="COA_CT_N"/>
</dbReference>
<dbReference type="SUPFAM" id="SSF52096">
    <property type="entry name" value="ClpP/crotonase"/>
    <property type="match status" value="2"/>
</dbReference>
<evidence type="ECO:0000259" key="2">
    <source>
        <dbReference type="PROSITE" id="PS50989"/>
    </source>
</evidence>
<evidence type="ECO:0000313" key="4">
    <source>
        <dbReference type="Proteomes" id="UP001165069"/>
    </source>
</evidence>
<dbReference type="InterPro" id="IPR034733">
    <property type="entry name" value="AcCoA_carboxyl_beta"/>
</dbReference>
<protein>
    <submittedName>
        <fullName evidence="3">Carboxyltransferase subunit of acetyl-CoA carboxylase</fullName>
    </submittedName>
</protein>